<comment type="caution">
    <text evidence="2">The sequence shown here is derived from an EMBL/GenBank/DDBJ whole genome shotgun (WGS) entry which is preliminary data.</text>
</comment>
<dbReference type="EMBL" id="RCMG01000097">
    <property type="protein sequence ID" value="KAG2863753.1"/>
    <property type="molecule type" value="Genomic_DNA"/>
</dbReference>
<dbReference type="InterPro" id="IPR048324">
    <property type="entry name" value="ZSWIM1-3_RNaseH-like"/>
</dbReference>
<dbReference type="Proteomes" id="UP000735874">
    <property type="component" value="Unassembled WGS sequence"/>
</dbReference>
<dbReference type="AlphaFoldDB" id="A0A8T0ZMP9"/>
<sequence length="66" mass="7307">MDFTHGTNNLGYHLGSLVVTTATGRGFPVFDFICLNEQALRLLDDDDEEKTTAKSDALKQLSKFSI</sequence>
<accession>A0A8T0ZMP9</accession>
<evidence type="ECO:0000313" key="2">
    <source>
        <dbReference type="EMBL" id="KAG2863753.1"/>
    </source>
</evidence>
<dbReference type="Pfam" id="PF21056">
    <property type="entry name" value="ZSWIM1-3_RNaseH-like"/>
    <property type="match status" value="1"/>
</dbReference>
<dbReference type="VEuPathDB" id="FungiDB:PC110_g4506"/>
<gene>
    <name evidence="2" type="ORF">PC113_g5196</name>
</gene>
<feature type="domain" description="ZSWIM1/3 RNaseH-like" evidence="1">
    <location>
        <begin position="1"/>
        <end position="42"/>
    </location>
</feature>
<name>A0A8T0ZMP9_9STRA</name>
<evidence type="ECO:0000259" key="1">
    <source>
        <dbReference type="Pfam" id="PF21056"/>
    </source>
</evidence>
<protein>
    <recommendedName>
        <fullName evidence="1">ZSWIM1/3 RNaseH-like domain-containing protein</fullName>
    </recommendedName>
</protein>
<reference evidence="2" key="1">
    <citation type="submission" date="2018-10" db="EMBL/GenBank/DDBJ databases">
        <title>Effector identification in a new, highly contiguous assembly of the strawberry crown rot pathogen Phytophthora cactorum.</title>
        <authorList>
            <person name="Armitage A.D."/>
            <person name="Nellist C.F."/>
            <person name="Bates H."/>
            <person name="Vickerstaff R.J."/>
            <person name="Harrison R.J."/>
        </authorList>
    </citation>
    <scope>NUCLEOTIDE SEQUENCE</scope>
    <source>
        <strain evidence="2">15-7</strain>
    </source>
</reference>
<organism evidence="2 3">
    <name type="scientific">Phytophthora cactorum</name>
    <dbReference type="NCBI Taxonomy" id="29920"/>
    <lineage>
        <taxon>Eukaryota</taxon>
        <taxon>Sar</taxon>
        <taxon>Stramenopiles</taxon>
        <taxon>Oomycota</taxon>
        <taxon>Peronosporomycetes</taxon>
        <taxon>Peronosporales</taxon>
        <taxon>Peronosporaceae</taxon>
        <taxon>Phytophthora</taxon>
    </lineage>
</organism>
<evidence type="ECO:0000313" key="3">
    <source>
        <dbReference type="Proteomes" id="UP000735874"/>
    </source>
</evidence>
<proteinExistence type="predicted"/>